<keyword evidence="2" id="KW-1185">Reference proteome</keyword>
<accession>A0A1G8QUT0</accession>
<dbReference type="Proteomes" id="UP000199093">
    <property type="component" value="Unassembled WGS sequence"/>
</dbReference>
<dbReference type="CDD" id="cd06558">
    <property type="entry name" value="crotonase-like"/>
    <property type="match status" value="1"/>
</dbReference>
<reference evidence="1 2" key="1">
    <citation type="submission" date="2016-10" db="EMBL/GenBank/DDBJ databases">
        <authorList>
            <person name="de Groot N.N."/>
        </authorList>
    </citation>
    <scope>NUCLEOTIDE SEQUENCE [LARGE SCALE GENOMIC DNA]</scope>
    <source>
        <strain evidence="1 2">DSM 26424</strain>
    </source>
</reference>
<dbReference type="GO" id="GO:0003824">
    <property type="term" value="F:catalytic activity"/>
    <property type="evidence" value="ECO:0007669"/>
    <property type="project" value="UniProtKB-ARBA"/>
</dbReference>
<name>A0A1G8QUT0_9RHOB</name>
<dbReference type="OrthoDB" id="9795613at2"/>
<dbReference type="InterPro" id="IPR029045">
    <property type="entry name" value="ClpP/crotonase-like_dom_sf"/>
</dbReference>
<dbReference type="PANTHER" id="PTHR11941">
    <property type="entry name" value="ENOYL-COA HYDRATASE-RELATED"/>
    <property type="match status" value="1"/>
</dbReference>
<protein>
    <submittedName>
        <fullName evidence="1">Enoyl-CoA hydratase/carnithine racemase</fullName>
    </submittedName>
</protein>
<evidence type="ECO:0000313" key="2">
    <source>
        <dbReference type="Proteomes" id="UP000199093"/>
    </source>
</evidence>
<dbReference type="GO" id="GO:0006635">
    <property type="term" value="P:fatty acid beta-oxidation"/>
    <property type="evidence" value="ECO:0007669"/>
    <property type="project" value="TreeGrafter"/>
</dbReference>
<organism evidence="1 2">
    <name type="scientific">Salipiger marinus</name>
    <dbReference type="NCBI Taxonomy" id="555512"/>
    <lineage>
        <taxon>Bacteria</taxon>
        <taxon>Pseudomonadati</taxon>
        <taxon>Pseudomonadota</taxon>
        <taxon>Alphaproteobacteria</taxon>
        <taxon>Rhodobacterales</taxon>
        <taxon>Roseobacteraceae</taxon>
        <taxon>Salipiger</taxon>
    </lineage>
</organism>
<dbReference type="InterPro" id="IPR001753">
    <property type="entry name" value="Enoyl-CoA_hydra/iso"/>
</dbReference>
<dbReference type="SUPFAM" id="SSF52096">
    <property type="entry name" value="ClpP/crotonase"/>
    <property type="match status" value="1"/>
</dbReference>
<sequence>MSDGTVRLERDGPVARVWFDRPHAMNAMTWKMYGEFEQICGTLTGLPDLRVVVLRGVGGRSFVAGSDIAQFAEFKDGADGIAYERRMDGILDAFAAVPVPTLAVVDGLAVGGGLNIAAGCDLRIASTGARFGVPIARTLGNCLSMRNYARMAAGLGEAFAKRMLLLAELVTAEDLAGTGFLARIVPPEEMDDTADQLLAKLCSGAPLSMAASKTALGRLARTALPPDDDLILSCYGSDDFREGIRAFGEKRRPGWTGR</sequence>
<evidence type="ECO:0000313" key="1">
    <source>
        <dbReference type="EMBL" id="SDJ08509.1"/>
    </source>
</evidence>
<proteinExistence type="predicted"/>
<dbReference type="Gene3D" id="3.90.226.10">
    <property type="entry name" value="2-enoyl-CoA Hydratase, Chain A, domain 1"/>
    <property type="match status" value="1"/>
</dbReference>
<gene>
    <name evidence="1" type="ORF">SAMN04487993_101778</name>
</gene>
<dbReference type="RefSeq" id="WP_089849616.1">
    <property type="nucleotide sequence ID" value="NZ_FNEJ01000017.1"/>
</dbReference>
<dbReference type="EMBL" id="FNEJ01000017">
    <property type="protein sequence ID" value="SDJ08509.1"/>
    <property type="molecule type" value="Genomic_DNA"/>
</dbReference>
<dbReference type="AlphaFoldDB" id="A0A1G8QUT0"/>
<dbReference type="STRING" id="555512.SAMN04487993_101778"/>
<dbReference type="PANTHER" id="PTHR11941:SF54">
    <property type="entry name" value="ENOYL-COA HYDRATASE, MITOCHONDRIAL"/>
    <property type="match status" value="1"/>
</dbReference>
<dbReference type="Pfam" id="PF00378">
    <property type="entry name" value="ECH_1"/>
    <property type="match status" value="1"/>
</dbReference>
<dbReference type="NCBIfam" id="NF004796">
    <property type="entry name" value="PRK06144.1"/>
    <property type="match status" value="1"/>
</dbReference>